<organism evidence="1 2">
    <name type="scientific">Kineococcus mangrovi</name>
    <dbReference type="NCBI Taxonomy" id="1660183"/>
    <lineage>
        <taxon>Bacteria</taxon>
        <taxon>Bacillati</taxon>
        <taxon>Actinomycetota</taxon>
        <taxon>Actinomycetes</taxon>
        <taxon>Kineosporiales</taxon>
        <taxon>Kineosporiaceae</taxon>
        <taxon>Kineococcus</taxon>
    </lineage>
</organism>
<gene>
    <name evidence="1" type="ORF">AB2L28_05930</name>
</gene>
<evidence type="ECO:0000313" key="1">
    <source>
        <dbReference type="EMBL" id="MEZ0491774.1"/>
    </source>
</evidence>
<comment type="caution">
    <text evidence="1">The sequence shown here is derived from an EMBL/GenBank/DDBJ whole genome shotgun (WGS) entry which is preliminary data.</text>
</comment>
<keyword evidence="2" id="KW-1185">Reference proteome</keyword>
<dbReference type="Proteomes" id="UP001566476">
    <property type="component" value="Unassembled WGS sequence"/>
</dbReference>
<protein>
    <recommendedName>
        <fullName evidence="3">Abi-like protein</fullName>
    </recommendedName>
</protein>
<dbReference type="RefSeq" id="WP_370717802.1">
    <property type="nucleotide sequence ID" value="NZ_JBGGTQ010000002.1"/>
</dbReference>
<name>A0ABV4HZD0_9ACTN</name>
<accession>A0ABV4HZD0</accession>
<proteinExistence type="predicted"/>
<sequence length="184" mass="20332">MSAAILHDLGHLEVALRNAYDTSLARVPLPAGAEHWTQAPATLFVRQPKRAKDGTSIDANDTPRRQVLAARRAAGGPNAPGGKVVAEFSFGFWRYLSTSAHEVPLWRPYLHHAFQPGTSRRDLDQAVRQLHLLRNRVAHHENLLTANLAARHDDVGRVLAMISAQLEQHVAGRSTWASVLTQRP</sequence>
<dbReference type="EMBL" id="JBGGTQ010000002">
    <property type="protein sequence ID" value="MEZ0491774.1"/>
    <property type="molecule type" value="Genomic_DNA"/>
</dbReference>
<evidence type="ECO:0000313" key="2">
    <source>
        <dbReference type="Proteomes" id="UP001566476"/>
    </source>
</evidence>
<evidence type="ECO:0008006" key="3">
    <source>
        <dbReference type="Google" id="ProtNLM"/>
    </source>
</evidence>
<reference evidence="1 2" key="1">
    <citation type="submission" date="2024-07" db="EMBL/GenBank/DDBJ databases">
        <authorList>
            <person name="Thanompreechachai J."/>
            <person name="Duangmal K."/>
        </authorList>
    </citation>
    <scope>NUCLEOTIDE SEQUENCE [LARGE SCALE GENOMIC DNA]</scope>
    <source>
        <strain evidence="1 2">TBRC 1896</strain>
    </source>
</reference>